<feature type="compositionally biased region" description="Basic and acidic residues" evidence="2">
    <location>
        <begin position="84"/>
        <end position="94"/>
    </location>
</feature>
<sequence>MLELGPEKRALLTEQLRRDSEFLKKVRVMDYSLLVGIHHGQRGNRDNLRSNTLKVFSPSVPAIRRKNTQLKGSRSPEAIAMRRAMRESDPKRLGSETLDLPEEDTGDRQQFIFYQDEGGIQATDEANDPMDTLYYLGVIDILTPYSGVKQMEHFWKGLSADRHKISPVPPNEYGDRFFAFMKAIMRGGGGGGRFKAE</sequence>
<evidence type="ECO:0000256" key="1">
    <source>
        <dbReference type="PROSITE-ProRule" id="PRU00781"/>
    </source>
</evidence>
<dbReference type="GO" id="GO:0005524">
    <property type="term" value="F:ATP binding"/>
    <property type="evidence" value="ECO:0007669"/>
    <property type="project" value="UniProtKB-UniRule"/>
</dbReference>
<dbReference type="Gene3D" id="3.30.810.10">
    <property type="entry name" value="2-Layer Sandwich"/>
    <property type="match status" value="1"/>
</dbReference>
<keyword evidence="1" id="KW-0547">Nucleotide-binding</keyword>
<evidence type="ECO:0000256" key="2">
    <source>
        <dbReference type="SAM" id="MobiDB-lite"/>
    </source>
</evidence>
<proteinExistence type="predicted"/>
<dbReference type="InterPro" id="IPR002498">
    <property type="entry name" value="PInositol-4-P-4/5-kinase_core"/>
</dbReference>
<organism evidence="4 5">
    <name type="scientific">Hydnomerulius pinastri MD-312</name>
    <dbReference type="NCBI Taxonomy" id="994086"/>
    <lineage>
        <taxon>Eukaryota</taxon>
        <taxon>Fungi</taxon>
        <taxon>Dikarya</taxon>
        <taxon>Basidiomycota</taxon>
        <taxon>Agaricomycotina</taxon>
        <taxon>Agaricomycetes</taxon>
        <taxon>Agaricomycetidae</taxon>
        <taxon>Boletales</taxon>
        <taxon>Boletales incertae sedis</taxon>
        <taxon>Leucogyrophana</taxon>
    </lineage>
</organism>
<keyword evidence="5" id="KW-1185">Reference proteome</keyword>
<keyword evidence="1" id="KW-0418">Kinase</keyword>
<reference evidence="4 5" key="1">
    <citation type="submission" date="2014-04" db="EMBL/GenBank/DDBJ databases">
        <title>Evolutionary Origins and Diversification of the Mycorrhizal Mutualists.</title>
        <authorList>
            <consortium name="DOE Joint Genome Institute"/>
            <consortium name="Mycorrhizal Genomics Consortium"/>
            <person name="Kohler A."/>
            <person name="Kuo A."/>
            <person name="Nagy L.G."/>
            <person name="Floudas D."/>
            <person name="Copeland A."/>
            <person name="Barry K.W."/>
            <person name="Cichocki N."/>
            <person name="Veneault-Fourrey C."/>
            <person name="LaButti K."/>
            <person name="Lindquist E.A."/>
            <person name="Lipzen A."/>
            <person name="Lundell T."/>
            <person name="Morin E."/>
            <person name="Murat C."/>
            <person name="Riley R."/>
            <person name="Ohm R."/>
            <person name="Sun H."/>
            <person name="Tunlid A."/>
            <person name="Henrissat B."/>
            <person name="Grigoriev I.V."/>
            <person name="Hibbett D.S."/>
            <person name="Martin F."/>
        </authorList>
    </citation>
    <scope>NUCLEOTIDE SEQUENCE [LARGE SCALE GENOMIC DNA]</scope>
    <source>
        <strain evidence="4 5">MD-312</strain>
    </source>
</reference>
<keyword evidence="1" id="KW-0067">ATP-binding</keyword>
<dbReference type="SUPFAM" id="SSF56104">
    <property type="entry name" value="SAICAR synthase-like"/>
    <property type="match status" value="1"/>
</dbReference>
<feature type="region of interest" description="Disordered" evidence="2">
    <location>
        <begin position="68"/>
        <end position="101"/>
    </location>
</feature>
<protein>
    <recommendedName>
        <fullName evidence="3">PIPK domain-containing protein</fullName>
    </recommendedName>
</protein>
<dbReference type="GO" id="GO:0016308">
    <property type="term" value="F:1-phosphatidylinositol-4-phosphate 5-kinase activity"/>
    <property type="evidence" value="ECO:0007669"/>
    <property type="project" value="TreeGrafter"/>
</dbReference>
<gene>
    <name evidence="4" type="ORF">HYDPIDRAFT_30663</name>
</gene>
<keyword evidence="1" id="KW-0808">Transferase</keyword>
<dbReference type="Proteomes" id="UP000053820">
    <property type="component" value="Unassembled WGS sequence"/>
</dbReference>
<dbReference type="AlphaFoldDB" id="A0A0C9WCG8"/>
<evidence type="ECO:0000259" key="3">
    <source>
        <dbReference type="PROSITE" id="PS51455"/>
    </source>
</evidence>
<evidence type="ECO:0000313" key="4">
    <source>
        <dbReference type="EMBL" id="KIJ62111.1"/>
    </source>
</evidence>
<dbReference type="HOGENOM" id="CLU_090756_0_0_1"/>
<dbReference type="SMART" id="SM00330">
    <property type="entry name" value="PIPKc"/>
    <property type="match status" value="1"/>
</dbReference>
<dbReference type="PANTHER" id="PTHR23086">
    <property type="entry name" value="PHOSPHATIDYLINOSITOL-4-PHOSPHATE 5-KINASE"/>
    <property type="match status" value="1"/>
</dbReference>
<dbReference type="Pfam" id="PF01504">
    <property type="entry name" value="PIP5K"/>
    <property type="match status" value="1"/>
</dbReference>
<name>A0A0C9WCG8_9AGAM</name>
<feature type="domain" description="PIPK" evidence="3">
    <location>
        <begin position="1"/>
        <end position="185"/>
    </location>
</feature>
<dbReference type="GO" id="GO:0005886">
    <property type="term" value="C:plasma membrane"/>
    <property type="evidence" value="ECO:0007669"/>
    <property type="project" value="TreeGrafter"/>
</dbReference>
<dbReference type="InterPro" id="IPR027483">
    <property type="entry name" value="PInositol-4-P-4/5-kinase_C_sf"/>
</dbReference>
<evidence type="ECO:0000313" key="5">
    <source>
        <dbReference type="Proteomes" id="UP000053820"/>
    </source>
</evidence>
<dbReference type="PROSITE" id="PS51455">
    <property type="entry name" value="PIPK"/>
    <property type="match status" value="1"/>
</dbReference>
<dbReference type="InterPro" id="IPR023610">
    <property type="entry name" value="PInositol-4/5-P-5/4-kinase"/>
</dbReference>
<dbReference type="GO" id="GO:0046854">
    <property type="term" value="P:phosphatidylinositol phosphate biosynthetic process"/>
    <property type="evidence" value="ECO:0007669"/>
    <property type="project" value="TreeGrafter"/>
</dbReference>
<dbReference type="EMBL" id="KN839857">
    <property type="protein sequence ID" value="KIJ62111.1"/>
    <property type="molecule type" value="Genomic_DNA"/>
</dbReference>
<dbReference type="OrthoDB" id="20783at2759"/>
<accession>A0A0C9WCG8</accession>
<dbReference type="PANTHER" id="PTHR23086:SF8">
    <property type="entry name" value="PHOSPHATIDYLINOSITOL 5-PHOSPHATE 4-KINASE, ISOFORM A"/>
    <property type="match status" value="1"/>
</dbReference>